<keyword evidence="1" id="KW-0413">Isomerase</keyword>
<name>D7SRV7_VITVI</name>
<dbReference type="InterPro" id="IPR018333">
    <property type="entry name" value="Squalene_cyclase"/>
</dbReference>
<evidence type="ECO:0000313" key="3">
    <source>
        <dbReference type="Proteomes" id="UP000009183"/>
    </source>
</evidence>
<dbReference type="EMBL" id="FN594972">
    <property type="protein sequence ID" value="CBI18389.3"/>
    <property type="molecule type" value="Genomic_DNA"/>
</dbReference>
<dbReference type="Proteomes" id="UP000009183">
    <property type="component" value="Chromosome 9"/>
</dbReference>
<dbReference type="GO" id="GO:0005811">
    <property type="term" value="C:lipid droplet"/>
    <property type="evidence" value="ECO:0007669"/>
    <property type="project" value="InterPro"/>
</dbReference>
<dbReference type="InterPro" id="IPR008930">
    <property type="entry name" value="Terpenoid_cyclase/PrenylTrfase"/>
</dbReference>
<dbReference type="GO" id="GO:0042300">
    <property type="term" value="F:beta-amyrin synthase activity"/>
    <property type="evidence" value="ECO:0007669"/>
    <property type="project" value="UniProtKB-ARBA"/>
</dbReference>
<sequence>MSYLYGKRFVGPITPLFLELREELFLQHYNEIDWKKVRHHCAKEDLYYPHLLIQDLMWQIFCLSTS</sequence>
<dbReference type="PaxDb" id="29760-VIT_09s0054g01440.t01"/>
<dbReference type="STRING" id="29760.D7SRV7"/>
<dbReference type="GO" id="GO:0016104">
    <property type="term" value="P:triterpenoid biosynthetic process"/>
    <property type="evidence" value="ECO:0007669"/>
    <property type="project" value="InterPro"/>
</dbReference>
<dbReference type="OMA" id="HICAKDL"/>
<dbReference type="PANTHER" id="PTHR11764:SF58">
    <property type="entry name" value="BETA-AMYRIN SYNTHASE-RELATED"/>
    <property type="match status" value="1"/>
</dbReference>
<dbReference type="eggNOG" id="KOG0497">
    <property type="taxonomic scope" value="Eukaryota"/>
</dbReference>
<gene>
    <name evidence="2" type="ordered locus">VIT_09s0054g01440</name>
</gene>
<dbReference type="PANTHER" id="PTHR11764">
    <property type="entry name" value="TERPENE CYCLASE/MUTASE FAMILY MEMBER"/>
    <property type="match status" value="1"/>
</dbReference>
<evidence type="ECO:0000313" key="2">
    <source>
        <dbReference type="EMBL" id="CBI18389.3"/>
    </source>
</evidence>
<dbReference type="Gene3D" id="1.50.10.20">
    <property type="match status" value="1"/>
</dbReference>
<keyword evidence="3" id="KW-1185">Reference proteome</keyword>
<reference evidence="3" key="1">
    <citation type="journal article" date="2007" name="Nature">
        <title>The grapevine genome sequence suggests ancestral hexaploidization in major angiosperm phyla.</title>
        <authorList>
            <consortium name="The French-Italian Public Consortium for Grapevine Genome Characterization."/>
            <person name="Jaillon O."/>
            <person name="Aury J.-M."/>
            <person name="Noel B."/>
            <person name="Policriti A."/>
            <person name="Clepet C."/>
            <person name="Casagrande A."/>
            <person name="Choisne N."/>
            <person name="Aubourg S."/>
            <person name="Vitulo N."/>
            <person name="Jubin C."/>
            <person name="Vezzi A."/>
            <person name="Legeai F."/>
            <person name="Hugueney P."/>
            <person name="Dasilva C."/>
            <person name="Horner D."/>
            <person name="Mica E."/>
            <person name="Jublot D."/>
            <person name="Poulain J."/>
            <person name="Bruyere C."/>
            <person name="Billault A."/>
            <person name="Segurens B."/>
            <person name="Gouyvenoux M."/>
            <person name="Ugarte E."/>
            <person name="Cattonaro F."/>
            <person name="Anthouard V."/>
            <person name="Vico V."/>
            <person name="Del Fabbro C."/>
            <person name="Alaux M."/>
            <person name="Di Gaspero G."/>
            <person name="Dumas V."/>
            <person name="Felice N."/>
            <person name="Paillard S."/>
            <person name="Juman I."/>
            <person name="Moroldo M."/>
            <person name="Scalabrin S."/>
            <person name="Canaguier A."/>
            <person name="Le Clainche I."/>
            <person name="Malacrida G."/>
            <person name="Durand E."/>
            <person name="Pesole G."/>
            <person name="Laucou V."/>
            <person name="Chatelet P."/>
            <person name="Merdinoglu D."/>
            <person name="Delledonne M."/>
            <person name="Pezzotti M."/>
            <person name="Lecharny A."/>
            <person name="Scarpelli C."/>
            <person name="Artiguenave F."/>
            <person name="Pe M.E."/>
            <person name="Valle G."/>
            <person name="Morgante M."/>
            <person name="Caboche M."/>
            <person name="Adam-Blondon A.-F."/>
            <person name="Weissenbach J."/>
            <person name="Quetier F."/>
            <person name="Wincker P."/>
        </authorList>
    </citation>
    <scope>NUCLEOTIDE SEQUENCE [LARGE SCALE GENOMIC DNA]</scope>
    <source>
        <strain evidence="3">cv. Pinot noir / PN40024</strain>
    </source>
</reference>
<accession>D7SRV7</accession>
<dbReference type="InParanoid" id="D7SRV7"/>
<dbReference type="HOGENOM" id="CLU_2836487_0_0_1"/>
<organism evidence="2 3">
    <name type="scientific">Vitis vinifera</name>
    <name type="common">Grape</name>
    <dbReference type="NCBI Taxonomy" id="29760"/>
    <lineage>
        <taxon>Eukaryota</taxon>
        <taxon>Viridiplantae</taxon>
        <taxon>Streptophyta</taxon>
        <taxon>Embryophyta</taxon>
        <taxon>Tracheophyta</taxon>
        <taxon>Spermatophyta</taxon>
        <taxon>Magnoliopsida</taxon>
        <taxon>eudicotyledons</taxon>
        <taxon>Gunneridae</taxon>
        <taxon>Pentapetalae</taxon>
        <taxon>rosids</taxon>
        <taxon>Vitales</taxon>
        <taxon>Vitaceae</taxon>
        <taxon>Viteae</taxon>
        <taxon>Vitis</taxon>
    </lineage>
</organism>
<evidence type="ECO:0000256" key="1">
    <source>
        <dbReference type="ARBA" id="ARBA00023235"/>
    </source>
</evidence>
<dbReference type="FunFam" id="1.50.10.20:FF:000125">
    <property type="entry name" value="Uncharacterized protein"/>
    <property type="match status" value="1"/>
</dbReference>
<protein>
    <submittedName>
        <fullName evidence="2">Uncharacterized protein</fullName>
    </submittedName>
</protein>
<dbReference type="AlphaFoldDB" id="D7SRV7"/>
<proteinExistence type="predicted"/>
<dbReference type="SUPFAM" id="SSF48239">
    <property type="entry name" value="Terpenoid cyclases/Protein prenyltransferases"/>
    <property type="match status" value="1"/>
</dbReference>